<evidence type="ECO:0000256" key="1">
    <source>
        <dbReference type="SAM" id="MobiDB-lite"/>
    </source>
</evidence>
<dbReference type="AlphaFoldDB" id="A0A5Q2F9S6"/>
<gene>
    <name evidence="3" type="ORF">Rai3103_07650</name>
</gene>
<evidence type="ECO:0000259" key="2">
    <source>
        <dbReference type="Pfam" id="PF00561"/>
    </source>
</evidence>
<sequence>MTPPLFSPRQLRSITHEVLVVHGREDRPAAREQALCLAQHLPNAQLHMFPHAGHWVQIEQVDRFRALVEMFLTEAPSPVTRRPLSTAGRHPSGISNASLALPAKPSP</sequence>
<organism evidence="3 4">
    <name type="scientific">Raineyella fluvialis</name>
    <dbReference type="NCBI Taxonomy" id="2662261"/>
    <lineage>
        <taxon>Bacteria</taxon>
        <taxon>Bacillati</taxon>
        <taxon>Actinomycetota</taxon>
        <taxon>Actinomycetes</taxon>
        <taxon>Propionibacteriales</taxon>
        <taxon>Propionibacteriaceae</taxon>
        <taxon>Raineyella</taxon>
    </lineage>
</organism>
<name>A0A5Q2F9S6_9ACTN</name>
<keyword evidence="4" id="KW-1185">Reference proteome</keyword>
<dbReference type="Gene3D" id="3.40.50.1820">
    <property type="entry name" value="alpha/beta hydrolase"/>
    <property type="match status" value="1"/>
</dbReference>
<dbReference type="SUPFAM" id="SSF53474">
    <property type="entry name" value="alpha/beta-Hydrolases"/>
    <property type="match status" value="1"/>
</dbReference>
<reference evidence="3 4" key="1">
    <citation type="submission" date="2019-10" db="EMBL/GenBank/DDBJ databases">
        <title>Genomic analysis of Raineyella sp. CBA3103.</title>
        <authorList>
            <person name="Roh S.W."/>
        </authorList>
    </citation>
    <scope>NUCLEOTIDE SEQUENCE [LARGE SCALE GENOMIC DNA]</scope>
    <source>
        <strain evidence="3 4">CBA3103</strain>
    </source>
</reference>
<dbReference type="KEGG" id="rain:Rai3103_07650"/>
<proteinExistence type="predicted"/>
<dbReference type="GO" id="GO:0016787">
    <property type="term" value="F:hydrolase activity"/>
    <property type="evidence" value="ECO:0007669"/>
    <property type="project" value="UniProtKB-KW"/>
</dbReference>
<feature type="region of interest" description="Disordered" evidence="1">
    <location>
        <begin position="78"/>
        <end position="107"/>
    </location>
</feature>
<dbReference type="EMBL" id="CP045725">
    <property type="protein sequence ID" value="QGF23559.1"/>
    <property type="molecule type" value="Genomic_DNA"/>
</dbReference>
<dbReference type="RefSeq" id="WP_153572090.1">
    <property type="nucleotide sequence ID" value="NZ_CP045725.1"/>
</dbReference>
<dbReference type="InterPro" id="IPR029058">
    <property type="entry name" value="AB_hydrolase_fold"/>
</dbReference>
<dbReference type="Pfam" id="PF00561">
    <property type="entry name" value="Abhydrolase_1"/>
    <property type="match status" value="1"/>
</dbReference>
<accession>A0A5Q2F9S6</accession>
<keyword evidence="3" id="KW-0378">Hydrolase</keyword>
<dbReference type="Proteomes" id="UP000386847">
    <property type="component" value="Chromosome"/>
</dbReference>
<protein>
    <submittedName>
        <fullName evidence="3">Alpha/beta fold hydrolase</fullName>
    </submittedName>
</protein>
<evidence type="ECO:0000313" key="3">
    <source>
        <dbReference type="EMBL" id="QGF23559.1"/>
    </source>
</evidence>
<evidence type="ECO:0000313" key="4">
    <source>
        <dbReference type="Proteomes" id="UP000386847"/>
    </source>
</evidence>
<dbReference type="InterPro" id="IPR000073">
    <property type="entry name" value="AB_hydrolase_1"/>
</dbReference>
<feature type="domain" description="AB hydrolase-1" evidence="2">
    <location>
        <begin position="16"/>
        <end position="59"/>
    </location>
</feature>